<dbReference type="SMART" id="SM00233">
    <property type="entry name" value="PH"/>
    <property type="match status" value="1"/>
</dbReference>
<feature type="coiled-coil region" evidence="1">
    <location>
        <begin position="283"/>
        <end position="338"/>
    </location>
</feature>
<dbReference type="Pfam" id="PF00169">
    <property type="entry name" value="PH"/>
    <property type="match status" value="1"/>
</dbReference>
<gene>
    <name evidence="4" type="ORF">Cni_G08268</name>
</gene>
<dbReference type="GO" id="GO:0005802">
    <property type="term" value="C:trans-Golgi network"/>
    <property type="evidence" value="ECO:0007669"/>
    <property type="project" value="TreeGrafter"/>
</dbReference>
<feature type="region of interest" description="Disordered" evidence="2">
    <location>
        <begin position="391"/>
        <end position="413"/>
    </location>
</feature>
<dbReference type="GO" id="GO:0005829">
    <property type="term" value="C:cytosol"/>
    <property type="evidence" value="ECO:0007669"/>
    <property type="project" value="GOC"/>
</dbReference>
<evidence type="ECO:0000256" key="1">
    <source>
        <dbReference type="SAM" id="Coils"/>
    </source>
</evidence>
<accession>A0AAQ3K043</accession>
<dbReference type="PANTHER" id="PTHR22902:SF49">
    <property type="entry name" value="OS03G0666200 PROTEIN"/>
    <property type="match status" value="1"/>
</dbReference>
<dbReference type="GO" id="GO:0055037">
    <property type="term" value="C:recycling endosome"/>
    <property type="evidence" value="ECO:0007669"/>
    <property type="project" value="TreeGrafter"/>
</dbReference>
<dbReference type="GO" id="GO:0005769">
    <property type="term" value="C:early endosome"/>
    <property type="evidence" value="ECO:0007669"/>
    <property type="project" value="TreeGrafter"/>
</dbReference>
<keyword evidence="1" id="KW-0175">Coiled coil</keyword>
<evidence type="ECO:0000313" key="4">
    <source>
        <dbReference type="EMBL" id="WOK99556.1"/>
    </source>
</evidence>
<dbReference type="CDD" id="cd00821">
    <property type="entry name" value="PH"/>
    <property type="match status" value="1"/>
</dbReference>
<feature type="compositionally biased region" description="Polar residues" evidence="2">
    <location>
        <begin position="395"/>
        <end position="404"/>
    </location>
</feature>
<dbReference type="Gene3D" id="2.30.29.30">
    <property type="entry name" value="Pleckstrin-homology domain (PH domain)/Phosphotyrosine-binding domain (PTB)"/>
    <property type="match status" value="1"/>
</dbReference>
<evidence type="ECO:0000313" key="5">
    <source>
        <dbReference type="Proteomes" id="UP001327560"/>
    </source>
</evidence>
<feature type="domain" description="PH" evidence="3">
    <location>
        <begin position="30"/>
        <end position="134"/>
    </location>
</feature>
<evidence type="ECO:0000256" key="2">
    <source>
        <dbReference type="SAM" id="MobiDB-lite"/>
    </source>
</evidence>
<sequence length="486" mass="53391">MASNGSSARVEGTESSLERIKRQLTSGTGRHLLQGPLLKRSETLRKWNERWVILDPTTGKMEYKTRRNEAVIRGAIFFDSNSTITVSPVNFHGLPKYDGCCFYIGTPQKKEYFLCAETPGAARAWVSTLHATQLVLRAHREAVNNLTGNGSAKLGTVATVVAAANSSAMEASKEIEAAMKISMRAALGLVTNKPNEGQLDDLTIMKETLRVKDEELHQLAKDIRARDSTIKEIADKLTETAEAAEAAASAAHTMDEERRLACEEIERLTNYSQKQLEISRLKLSESEEKVMVLMKEKELLIRQRDSALQEAHLWRSELAKAREQAVVLEGAVVRAEERARVLEADAEARTKDASEKAAAAAKEKEDLLALVNILQSQVERSQSNTKQICEERSESCSGADNTPLTKHVHSSEDDVDKACLSDSRLVSVSADTVVAEDGVEIHSIGDAEWESFRSTDARIADVREIAPEAEGSSLDIPVVSPTNDGH</sequence>
<dbReference type="EMBL" id="CP136891">
    <property type="protein sequence ID" value="WOK99556.1"/>
    <property type="molecule type" value="Genomic_DNA"/>
</dbReference>
<dbReference type="AlphaFoldDB" id="A0AAQ3K043"/>
<dbReference type="Proteomes" id="UP001327560">
    <property type="component" value="Chromosome 2"/>
</dbReference>
<dbReference type="InterPro" id="IPR045188">
    <property type="entry name" value="Boi1/Boi2-like"/>
</dbReference>
<keyword evidence="5" id="KW-1185">Reference proteome</keyword>
<proteinExistence type="predicted"/>
<dbReference type="SUPFAM" id="SSF50729">
    <property type="entry name" value="PH domain-like"/>
    <property type="match status" value="1"/>
</dbReference>
<dbReference type="GO" id="GO:0001881">
    <property type="term" value="P:receptor recycling"/>
    <property type="evidence" value="ECO:0007669"/>
    <property type="project" value="TreeGrafter"/>
</dbReference>
<dbReference type="InterPro" id="IPR011993">
    <property type="entry name" value="PH-like_dom_sf"/>
</dbReference>
<protein>
    <submittedName>
        <fullName evidence="4">Switch-associated protein 70</fullName>
    </submittedName>
</protein>
<dbReference type="FunFam" id="2.30.29.30:FF:000234">
    <property type="entry name" value="Pleckstrin homology (PH) domain-containing protein"/>
    <property type="match status" value="1"/>
</dbReference>
<reference evidence="4 5" key="1">
    <citation type="submission" date="2023-10" db="EMBL/GenBank/DDBJ databases">
        <title>Chromosome-scale genome assembly provides insights into flower coloration mechanisms of Canna indica.</title>
        <authorList>
            <person name="Li C."/>
        </authorList>
    </citation>
    <scope>NUCLEOTIDE SEQUENCE [LARGE SCALE GENOMIC DNA]</scope>
    <source>
        <tissue evidence="4">Flower</tissue>
    </source>
</reference>
<dbReference type="GO" id="GO:0042147">
    <property type="term" value="P:retrograde transport, endosome to Golgi"/>
    <property type="evidence" value="ECO:0007669"/>
    <property type="project" value="TreeGrafter"/>
</dbReference>
<evidence type="ECO:0000259" key="3">
    <source>
        <dbReference type="PROSITE" id="PS50003"/>
    </source>
</evidence>
<name>A0AAQ3K043_9LILI</name>
<dbReference type="PANTHER" id="PTHR22902">
    <property type="entry name" value="SESQUIPEDALIAN"/>
    <property type="match status" value="1"/>
</dbReference>
<dbReference type="GO" id="GO:0007032">
    <property type="term" value="P:endosome organization"/>
    <property type="evidence" value="ECO:0007669"/>
    <property type="project" value="TreeGrafter"/>
</dbReference>
<organism evidence="4 5">
    <name type="scientific">Canna indica</name>
    <name type="common">Indian-shot</name>
    <dbReference type="NCBI Taxonomy" id="4628"/>
    <lineage>
        <taxon>Eukaryota</taxon>
        <taxon>Viridiplantae</taxon>
        <taxon>Streptophyta</taxon>
        <taxon>Embryophyta</taxon>
        <taxon>Tracheophyta</taxon>
        <taxon>Spermatophyta</taxon>
        <taxon>Magnoliopsida</taxon>
        <taxon>Liliopsida</taxon>
        <taxon>Zingiberales</taxon>
        <taxon>Cannaceae</taxon>
        <taxon>Canna</taxon>
    </lineage>
</organism>
<dbReference type="PROSITE" id="PS50003">
    <property type="entry name" value="PH_DOMAIN"/>
    <property type="match status" value="1"/>
</dbReference>
<dbReference type="InterPro" id="IPR001849">
    <property type="entry name" value="PH_domain"/>
</dbReference>